<feature type="domain" description="Ubiquitin-like" evidence="1">
    <location>
        <begin position="1"/>
        <end position="74"/>
    </location>
</feature>
<dbReference type="Pfam" id="PF00240">
    <property type="entry name" value="ubiquitin"/>
    <property type="match status" value="1"/>
</dbReference>
<dbReference type="Gene3D" id="3.10.20.90">
    <property type="entry name" value="Phosphatidylinositol 3-kinase Catalytic Subunit, Chain A, domain 1"/>
    <property type="match status" value="1"/>
</dbReference>
<organism evidence="2">
    <name type="scientific">viral metagenome</name>
    <dbReference type="NCBI Taxonomy" id="1070528"/>
    <lineage>
        <taxon>unclassified sequences</taxon>
        <taxon>metagenomes</taxon>
        <taxon>organismal metagenomes</taxon>
    </lineage>
</organism>
<dbReference type="EMBL" id="MN741024">
    <property type="protein sequence ID" value="QHU23145.1"/>
    <property type="molecule type" value="Genomic_DNA"/>
</dbReference>
<dbReference type="SUPFAM" id="SSF54236">
    <property type="entry name" value="Ubiquitin-like"/>
    <property type="match status" value="1"/>
</dbReference>
<evidence type="ECO:0000259" key="1">
    <source>
        <dbReference type="PROSITE" id="PS50053"/>
    </source>
</evidence>
<name>A0A6C0KYV1_9ZZZZ</name>
<dbReference type="AlphaFoldDB" id="A0A6C0KYV1"/>
<accession>A0A6C0KYV1</accession>
<protein>
    <recommendedName>
        <fullName evidence="1">Ubiquitin-like domain-containing protein</fullName>
    </recommendedName>
</protein>
<dbReference type="InterPro" id="IPR029071">
    <property type="entry name" value="Ubiquitin-like_domsf"/>
</dbReference>
<proteinExistence type="predicted"/>
<reference evidence="2" key="1">
    <citation type="journal article" date="2020" name="Nature">
        <title>Giant virus diversity and host interactions through global metagenomics.</title>
        <authorList>
            <person name="Schulz F."/>
            <person name="Roux S."/>
            <person name="Paez-Espino D."/>
            <person name="Jungbluth S."/>
            <person name="Walsh D.A."/>
            <person name="Denef V.J."/>
            <person name="McMahon K.D."/>
            <person name="Konstantinidis K.T."/>
            <person name="Eloe-Fadrosh E.A."/>
            <person name="Kyrpides N.C."/>
            <person name="Woyke T."/>
        </authorList>
    </citation>
    <scope>NUCLEOTIDE SEQUENCE</scope>
    <source>
        <strain evidence="2">GVMAG-S-ERX555907-63</strain>
    </source>
</reference>
<evidence type="ECO:0000313" key="2">
    <source>
        <dbReference type="EMBL" id="QHU23145.1"/>
    </source>
</evidence>
<dbReference type="PROSITE" id="PS50053">
    <property type="entry name" value="UBIQUITIN_2"/>
    <property type="match status" value="1"/>
</dbReference>
<dbReference type="InterPro" id="IPR000626">
    <property type="entry name" value="Ubiquitin-like_dom"/>
</dbReference>
<sequence length="109" mass="12916">MQLFIKFANNSKVYDVDKSLTICQLKNLIEDIEYIPNDLQYLTNSGKILNNGTLEDNKLENESHIDVNLRILGGSCRYKKSTSRLRWKTKLKRMRKLKATRRKNRLRSR</sequence>
<dbReference type="SMART" id="SM00213">
    <property type="entry name" value="UBQ"/>
    <property type="match status" value="1"/>
</dbReference>